<dbReference type="EMBL" id="JAZGLY010000004">
    <property type="protein sequence ID" value="MEE6187498.1"/>
    <property type="molecule type" value="Genomic_DNA"/>
</dbReference>
<dbReference type="Pfam" id="PF18730">
    <property type="entry name" value="HEPN_Cthe2314"/>
    <property type="match status" value="1"/>
</dbReference>
<feature type="domain" description="Cthe-2314-like HEPN" evidence="1">
    <location>
        <begin position="64"/>
        <end position="234"/>
    </location>
</feature>
<reference evidence="2 3" key="1">
    <citation type="submission" date="2024-01" db="EMBL/GenBank/DDBJ databases">
        <title>Niabella digestum sp. nov., isolated from waste digestion system.</title>
        <authorList>
            <person name="Zhang L."/>
        </authorList>
    </citation>
    <scope>NUCLEOTIDE SEQUENCE [LARGE SCALE GENOMIC DNA]</scope>
    <source>
        <strain evidence="2 3">A18</strain>
    </source>
</reference>
<evidence type="ECO:0000313" key="3">
    <source>
        <dbReference type="Proteomes" id="UP001357452"/>
    </source>
</evidence>
<name>A0ABU7RHM3_9BACT</name>
<dbReference type="RefSeq" id="WP_330974904.1">
    <property type="nucleotide sequence ID" value="NZ_JAZGLY010000004.1"/>
</dbReference>
<sequence length="238" mass="28889">MINKSITLKATTYKYPTKDERKVINKQIPKIAHFNVKYNPALFDYFFQNKPLDKAQQEEDVFWWANCFNNKLGKLRETYVYLQTHYLRLQNVQDWNTEKHYTNQFLLEYYIEIFYYFYFSVRDVLGQLINVTQNLKCEEDKIRFNQEFIKKIPSEEIKIALTEFIESTKDSYNIRNAFNHRFTPTLIDNRAQQRIKQEGRKTAYFPAKEIKIEQFIKDIDNLMQQLKLLMDKLTPLIK</sequence>
<dbReference type="InterPro" id="IPR041394">
    <property type="entry name" value="HEPN_Cthe2314"/>
</dbReference>
<dbReference type="Proteomes" id="UP001357452">
    <property type="component" value="Unassembled WGS sequence"/>
</dbReference>
<proteinExistence type="predicted"/>
<organism evidence="2 3">
    <name type="scientific">Niabella digestorum</name>
    <dbReference type="NCBI Taxonomy" id="3117701"/>
    <lineage>
        <taxon>Bacteria</taxon>
        <taxon>Pseudomonadati</taxon>
        <taxon>Bacteroidota</taxon>
        <taxon>Chitinophagia</taxon>
        <taxon>Chitinophagales</taxon>
        <taxon>Chitinophagaceae</taxon>
        <taxon>Niabella</taxon>
    </lineage>
</organism>
<gene>
    <name evidence="2" type="ORF">V2H41_09445</name>
</gene>
<comment type="caution">
    <text evidence="2">The sequence shown here is derived from an EMBL/GenBank/DDBJ whole genome shotgun (WGS) entry which is preliminary data.</text>
</comment>
<keyword evidence="3" id="KW-1185">Reference proteome</keyword>
<accession>A0ABU7RHM3</accession>
<protein>
    <submittedName>
        <fullName evidence="2">Cthe_2314 family HEPN domain-containing protein</fullName>
    </submittedName>
</protein>
<evidence type="ECO:0000313" key="2">
    <source>
        <dbReference type="EMBL" id="MEE6187498.1"/>
    </source>
</evidence>
<evidence type="ECO:0000259" key="1">
    <source>
        <dbReference type="Pfam" id="PF18730"/>
    </source>
</evidence>